<comment type="caution">
    <text evidence="2">The sequence shown here is derived from an EMBL/GenBank/DDBJ whole genome shotgun (WGS) entry which is preliminary data.</text>
</comment>
<feature type="compositionally biased region" description="Polar residues" evidence="1">
    <location>
        <begin position="189"/>
        <end position="209"/>
    </location>
</feature>
<evidence type="ECO:0000313" key="3">
    <source>
        <dbReference type="Proteomes" id="UP000815325"/>
    </source>
</evidence>
<evidence type="ECO:0008006" key="4">
    <source>
        <dbReference type="Google" id="ProtNLM"/>
    </source>
</evidence>
<name>A0ABQ7FUT4_DUNSA</name>
<organism evidence="2 3">
    <name type="scientific">Dunaliella salina</name>
    <name type="common">Green alga</name>
    <name type="synonym">Protococcus salinus</name>
    <dbReference type="NCBI Taxonomy" id="3046"/>
    <lineage>
        <taxon>Eukaryota</taxon>
        <taxon>Viridiplantae</taxon>
        <taxon>Chlorophyta</taxon>
        <taxon>core chlorophytes</taxon>
        <taxon>Chlorophyceae</taxon>
        <taxon>CS clade</taxon>
        <taxon>Chlamydomonadales</taxon>
        <taxon>Dunaliellaceae</taxon>
        <taxon>Dunaliella</taxon>
    </lineage>
</organism>
<feature type="compositionally biased region" description="Low complexity" evidence="1">
    <location>
        <begin position="246"/>
        <end position="258"/>
    </location>
</feature>
<dbReference type="EMBL" id="MU071288">
    <property type="protein sequence ID" value="KAF5826150.1"/>
    <property type="molecule type" value="Genomic_DNA"/>
</dbReference>
<feature type="compositionally biased region" description="Low complexity" evidence="1">
    <location>
        <begin position="100"/>
        <end position="110"/>
    </location>
</feature>
<evidence type="ECO:0000256" key="1">
    <source>
        <dbReference type="SAM" id="MobiDB-lite"/>
    </source>
</evidence>
<keyword evidence="3" id="KW-1185">Reference proteome</keyword>
<feature type="region of interest" description="Disordered" evidence="1">
    <location>
        <begin position="19"/>
        <end position="317"/>
    </location>
</feature>
<accession>A0ABQ7FUT4</accession>
<proteinExistence type="predicted"/>
<evidence type="ECO:0000313" key="2">
    <source>
        <dbReference type="EMBL" id="KAF5826150.1"/>
    </source>
</evidence>
<sequence length="317" mass="32925">MSNIAAWVAHAEEAEVDLQTAAATARDSLHLSNQSPSPTAAQPLSRSQSRNASPCAVESGVHLQLPRSPSMISPGRPVSRPASLAASPRPAEMGPHLQLPRSSSSFSPSRKPMDQQGQVAGSQRMHAHQSNSPTPARLEAQGGTSGAASRGYQQEGLGGQETPPSVYQRILHSASRRGGPSPSPRQLHHNPTTLPDTNRSPSPLSRQLQHSFTAAASPAPSHPHKATQDDAQQQDALGQERKQEQEQQQAQIQNGTEQGSSTGQLSFSPMLDDGHARGGGDGAGAHDEDGGAANGGSALLEGEGAPGAAGVLWESDL</sequence>
<gene>
    <name evidence="2" type="ORF">DUNSADRAFT_4546</name>
</gene>
<feature type="compositionally biased region" description="Polar residues" evidence="1">
    <location>
        <begin position="30"/>
        <end position="52"/>
    </location>
</feature>
<dbReference type="Proteomes" id="UP000815325">
    <property type="component" value="Unassembled WGS sequence"/>
</dbReference>
<feature type="compositionally biased region" description="Low complexity" evidence="1">
    <location>
        <begin position="295"/>
        <end position="310"/>
    </location>
</feature>
<feature type="compositionally biased region" description="Basic and acidic residues" evidence="1">
    <location>
        <begin position="272"/>
        <end position="289"/>
    </location>
</feature>
<protein>
    <recommendedName>
        <fullName evidence="4">Encoded protein</fullName>
    </recommendedName>
</protein>
<feature type="compositionally biased region" description="Low complexity" evidence="1">
    <location>
        <begin position="210"/>
        <end position="219"/>
    </location>
</feature>
<feature type="compositionally biased region" description="Low complexity" evidence="1">
    <location>
        <begin position="76"/>
        <end position="91"/>
    </location>
</feature>
<reference evidence="2" key="1">
    <citation type="submission" date="2017-08" db="EMBL/GenBank/DDBJ databases">
        <authorList>
            <person name="Polle J.E."/>
            <person name="Barry K."/>
            <person name="Cushman J."/>
            <person name="Schmutz J."/>
            <person name="Tran D."/>
            <person name="Hathwaick L.T."/>
            <person name="Yim W.C."/>
            <person name="Jenkins J."/>
            <person name="Mckie-Krisberg Z.M."/>
            <person name="Prochnik S."/>
            <person name="Lindquist E."/>
            <person name="Dockter R.B."/>
            <person name="Adam C."/>
            <person name="Molina H."/>
            <person name="Bunkerborg J."/>
            <person name="Jin E."/>
            <person name="Buchheim M."/>
            <person name="Magnuson J."/>
        </authorList>
    </citation>
    <scope>NUCLEOTIDE SEQUENCE</scope>
    <source>
        <strain evidence="2">CCAP 19/18</strain>
    </source>
</reference>